<accession>X1MNX6</accession>
<organism evidence="2">
    <name type="scientific">marine sediment metagenome</name>
    <dbReference type="NCBI Taxonomy" id="412755"/>
    <lineage>
        <taxon>unclassified sequences</taxon>
        <taxon>metagenomes</taxon>
        <taxon>ecological metagenomes</taxon>
    </lineage>
</organism>
<gene>
    <name evidence="2" type="ORF">S06H3_21710</name>
</gene>
<evidence type="ECO:0000259" key="1">
    <source>
        <dbReference type="PROSITE" id="PS50093"/>
    </source>
</evidence>
<dbReference type="SUPFAM" id="SSF49299">
    <property type="entry name" value="PKD domain"/>
    <property type="match status" value="1"/>
</dbReference>
<dbReference type="AlphaFoldDB" id="X1MNX6"/>
<proteinExistence type="predicted"/>
<dbReference type="PROSITE" id="PS50093">
    <property type="entry name" value="PKD"/>
    <property type="match status" value="1"/>
</dbReference>
<protein>
    <recommendedName>
        <fullName evidence="1">PKD domain-containing protein</fullName>
    </recommendedName>
</protein>
<dbReference type="SMART" id="SM00089">
    <property type="entry name" value="PKD"/>
    <property type="match status" value="1"/>
</dbReference>
<evidence type="ECO:0000313" key="2">
    <source>
        <dbReference type="EMBL" id="GAI08074.1"/>
    </source>
</evidence>
<reference evidence="2" key="1">
    <citation type="journal article" date="2014" name="Front. Microbiol.">
        <title>High frequency of phylogenetically diverse reductive dehalogenase-homologous genes in deep subseafloor sedimentary metagenomes.</title>
        <authorList>
            <person name="Kawai M."/>
            <person name="Futagami T."/>
            <person name="Toyoda A."/>
            <person name="Takaki Y."/>
            <person name="Nishi S."/>
            <person name="Hori S."/>
            <person name="Arai W."/>
            <person name="Tsubouchi T."/>
            <person name="Morono Y."/>
            <person name="Uchiyama I."/>
            <person name="Ito T."/>
            <person name="Fujiyama A."/>
            <person name="Inagaki F."/>
            <person name="Takami H."/>
        </authorList>
    </citation>
    <scope>NUCLEOTIDE SEQUENCE</scope>
    <source>
        <strain evidence="2">Expedition CK06-06</strain>
    </source>
</reference>
<dbReference type="InterPro" id="IPR013783">
    <property type="entry name" value="Ig-like_fold"/>
</dbReference>
<dbReference type="EMBL" id="BARV01011445">
    <property type="protein sequence ID" value="GAI08074.1"/>
    <property type="molecule type" value="Genomic_DNA"/>
</dbReference>
<dbReference type="Gene3D" id="2.60.40.10">
    <property type="entry name" value="Immunoglobulins"/>
    <property type="match status" value="1"/>
</dbReference>
<comment type="caution">
    <text evidence="2">The sequence shown here is derived from an EMBL/GenBank/DDBJ whole genome shotgun (WGS) entry which is preliminary data.</text>
</comment>
<feature type="non-terminal residue" evidence="2">
    <location>
        <position position="1"/>
    </location>
</feature>
<dbReference type="InterPro" id="IPR022409">
    <property type="entry name" value="PKD/Chitinase_dom"/>
</dbReference>
<name>X1MNX6_9ZZZZ</name>
<dbReference type="CDD" id="cd00146">
    <property type="entry name" value="PKD"/>
    <property type="match status" value="1"/>
</dbReference>
<feature type="domain" description="PKD" evidence="1">
    <location>
        <begin position="31"/>
        <end position="114"/>
    </location>
</feature>
<dbReference type="InterPro" id="IPR035986">
    <property type="entry name" value="PKD_dom_sf"/>
</dbReference>
<sequence>KPKIQFRIEPVKWDTAWTSFQVGAGPVNQNPEAQFSYWPSNPQVNQVVQFDASDSSDPDGYITSWQWDFDNNGITDAWGQQATHQFYYQGEFRVTLTVQDDDGATSSTTRIVTVGQVGIGARFSVIKPVSFQPNGDWISGWYWIRRWNHWAQWSWEGIYPTPNQAYINFHLLVTNEVNGGSGFSATAKIKILNQWGQVVEQGQVNLINPFKPQFSGDTQGIGYSAYGAYQIRDLSLLGQRFTVKIEW</sequence>
<dbReference type="InterPro" id="IPR000601">
    <property type="entry name" value="PKD_dom"/>
</dbReference>
<feature type="non-terminal residue" evidence="2">
    <location>
        <position position="247"/>
    </location>
</feature>
<dbReference type="Pfam" id="PF18911">
    <property type="entry name" value="PKD_4"/>
    <property type="match status" value="1"/>
</dbReference>